<reference evidence="1" key="1">
    <citation type="submission" date="2014-09" db="EMBL/GenBank/DDBJ databases">
        <authorList>
            <person name="Magalhaes I.L.F."/>
            <person name="Oliveira U."/>
            <person name="Santos F.R."/>
            <person name="Vidigal T.H.D.A."/>
            <person name="Brescovit A.D."/>
            <person name="Santos A.J."/>
        </authorList>
    </citation>
    <scope>NUCLEOTIDE SEQUENCE</scope>
    <source>
        <tissue evidence="1">Shoot tissue taken approximately 20 cm above the soil surface</tissue>
    </source>
</reference>
<name>A0A0A9GIT6_ARUDO</name>
<reference evidence="1" key="2">
    <citation type="journal article" date="2015" name="Data Brief">
        <title>Shoot transcriptome of the giant reed, Arundo donax.</title>
        <authorList>
            <person name="Barrero R.A."/>
            <person name="Guerrero F.D."/>
            <person name="Moolhuijzen P."/>
            <person name="Goolsby J.A."/>
            <person name="Tidwell J."/>
            <person name="Bellgard S.E."/>
            <person name="Bellgard M.I."/>
        </authorList>
    </citation>
    <scope>NUCLEOTIDE SEQUENCE</scope>
    <source>
        <tissue evidence="1">Shoot tissue taken approximately 20 cm above the soil surface</tissue>
    </source>
</reference>
<sequence length="55" mass="6022">MKKRIVPYLEDRSSEKTLHTIQRSISDLVGATWHATREALGLKGSDAAVLSSPSL</sequence>
<accession>A0A0A9GIT6</accession>
<dbReference type="EMBL" id="GBRH01173499">
    <property type="protein sequence ID" value="JAE24397.1"/>
    <property type="molecule type" value="Transcribed_RNA"/>
</dbReference>
<dbReference type="AlphaFoldDB" id="A0A0A9GIT6"/>
<protein>
    <submittedName>
        <fullName evidence="1">Uncharacterized protein</fullName>
    </submittedName>
</protein>
<proteinExistence type="predicted"/>
<organism evidence="1">
    <name type="scientific">Arundo donax</name>
    <name type="common">Giant reed</name>
    <name type="synonym">Donax arundinaceus</name>
    <dbReference type="NCBI Taxonomy" id="35708"/>
    <lineage>
        <taxon>Eukaryota</taxon>
        <taxon>Viridiplantae</taxon>
        <taxon>Streptophyta</taxon>
        <taxon>Embryophyta</taxon>
        <taxon>Tracheophyta</taxon>
        <taxon>Spermatophyta</taxon>
        <taxon>Magnoliopsida</taxon>
        <taxon>Liliopsida</taxon>
        <taxon>Poales</taxon>
        <taxon>Poaceae</taxon>
        <taxon>PACMAD clade</taxon>
        <taxon>Arundinoideae</taxon>
        <taxon>Arundineae</taxon>
        <taxon>Arundo</taxon>
    </lineage>
</organism>
<evidence type="ECO:0000313" key="1">
    <source>
        <dbReference type="EMBL" id="JAE24397.1"/>
    </source>
</evidence>